<organism evidence="5 6">
    <name type="scientific">Gordonia asplenii</name>
    <dbReference type="NCBI Taxonomy" id="2725283"/>
    <lineage>
        <taxon>Bacteria</taxon>
        <taxon>Bacillati</taxon>
        <taxon>Actinomycetota</taxon>
        <taxon>Actinomycetes</taxon>
        <taxon>Mycobacteriales</taxon>
        <taxon>Gordoniaceae</taxon>
        <taxon>Gordonia</taxon>
    </lineage>
</organism>
<evidence type="ECO:0000256" key="1">
    <source>
        <dbReference type="ARBA" id="ARBA00006432"/>
    </source>
</evidence>
<dbReference type="InterPro" id="IPR025110">
    <property type="entry name" value="AMP-bd_C"/>
</dbReference>
<evidence type="ECO:0000313" key="6">
    <source>
        <dbReference type="Proteomes" id="UP000550729"/>
    </source>
</evidence>
<dbReference type="PROSITE" id="PS00455">
    <property type="entry name" value="AMP_BINDING"/>
    <property type="match status" value="1"/>
</dbReference>
<evidence type="ECO:0000256" key="2">
    <source>
        <dbReference type="ARBA" id="ARBA00022598"/>
    </source>
</evidence>
<feature type="domain" description="AMP-binding enzyme C-terminal" evidence="4">
    <location>
        <begin position="443"/>
        <end position="519"/>
    </location>
</feature>
<dbReference type="Pfam" id="PF00501">
    <property type="entry name" value="AMP-binding"/>
    <property type="match status" value="1"/>
</dbReference>
<dbReference type="InterPro" id="IPR020845">
    <property type="entry name" value="AMP-binding_CS"/>
</dbReference>
<evidence type="ECO:0000313" key="5">
    <source>
        <dbReference type="EMBL" id="NMO01429.1"/>
    </source>
</evidence>
<comment type="caution">
    <text evidence="5">The sequence shown here is derived from an EMBL/GenBank/DDBJ whole genome shotgun (WGS) entry which is preliminary data.</text>
</comment>
<keyword evidence="2 5" id="KW-0436">Ligase</keyword>
<dbReference type="EMBL" id="JABBNB010000008">
    <property type="protein sequence ID" value="NMO01429.1"/>
    <property type="molecule type" value="Genomic_DNA"/>
</dbReference>
<keyword evidence="6" id="KW-1185">Reference proteome</keyword>
<dbReference type="GO" id="GO:0031956">
    <property type="term" value="F:medium-chain fatty acid-CoA ligase activity"/>
    <property type="evidence" value="ECO:0007669"/>
    <property type="project" value="TreeGrafter"/>
</dbReference>
<dbReference type="PANTHER" id="PTHR43201">
    <property type="entry name" value="ACYL-COA SYNTHETASE"/>
    <property type="match status" value="1"/>
</dbReference>
<dbReference type="AlphaFoldDB" id="A0A848KTD0"/>
<accession>A0A848KTD0</accession>
<dbReference type="InterPro" id="IPR000873">
    <property type="entry name" value="AMP-dep_synth/lig_dom"/>
</dbReference>
<protein>
    <submittedName>
        <fullName evidence="5">Cyclohexanecarboxylate-CoA ligase</fullName>
    </submittedName>
</protein>
<reference evidence="5 6" key="1">
    <citation type="submission" date="2020-04" db="EMBL/GenBank/DDBJ databases">
        <title>Gordonia sp. nov. TBRC 11910.</title>
        <authorList>
            <person name="Suriyachadkun C."/>
        </authorList>
    </citation>
    <scope>NUCLEOTIDE SEQUENCE [LARGE SCALE GENOMIC DNA]</scope>
    <source>
        <strain evidence="5 6">TBRC 11910</strain>
    </source>
</reference>
<dbReference type="PANTHER" id="PTHR43201:SF5">
    <property type="entry name" value="MEDIUM-CHAIN ACYL-COA LIGASE ACSF2, MITOCHONDRIAL"/>
    <property type="match status" value="1"/>
</dbReference>
<dbReference type="Proteomes" id="UP000550729">
    <property type="component" value="Unassembled WGS sequence"/>
</dbReference>
<dbReference type="Gene3D" id="3.30.300.30">
    <property type="match status" value="1"/>
</dbReference>
<evidence type="ECO:0000259" key="3">
    <source>
        <dbReference type="Pfam" id="PF00501"/>
    </source>
</evidence>
<dbReference type="InterPro" id="IPR042099">
    <property type="entry name" value="ANL_N_sf"/>
</dbReference>
<dbReference type="RefSeq" id="WP_170193941.1">
    <property type="nucleotide sequence ID" value="NZ_JABBNB010000008.1"/>
</dbReference>
<gene>
    <name evidence="5" type="ORF">HH308_09395</name>
</gene>
<sequence>MPLTASRAQTYVEQGLWTDERIGDLVTNQAAKYPDRELFSFGGQRLTYGQFAAWTESVAATMVAAGVGQGDRILVQLPNCLEALVLQVAAFRIGAVNVPVVPIYREHETAQIIADSRPSVVAAAATLGSRTPTAEIDGALAEHNHTPRLKFAIDGNHDGWATVPGVDAPPPTNVPLPEPLAADQPALILYTSGTTSAPKGALLSSRALIAHLRNFADVGELDESTVLAAATPLSHLGGFIAGVIFPAYLGARSVIMPGWNADAAVEVIEREGVTLMMGATLFLQDLVDRYQRGAGPTHRLTDYMAAGATIPPSLIHDAQAVGIQATRCYGMTETAGICTAARRSDLIEQRAEWDGRILDGMEIESVDDLRQRLPAGQIGELRIRGPQLFDGYTDKVVTAAQIDSDGWFYPGDVGQVIDGWVRMTGRSKDIVNRGGEKFSTQDIESALLSHPDIAQAAVTAVPDDRFGEAVGAWISLHDGIEWDGAQKFLAHLDAMKLARAKLPVQWHVVASIPTTASGKIQKFRLVDLNDLATELAARLDN</sequence>
<proteinExistence type="inferred from homology"/>
<feature type="domain" description="AMP-dependent synthetase/ligase" evidence="3">
    <location>
        <begin position="27"/>
        <end position="392"/>
    </location>
</feature>
<dbReference type="Gene3D" id="3.40.50.12780">
    <property type="entry name" value="N-terminal domain of ligase-like"/>
    <property type="match status" value="1"/>
</dbReference>
<dbReference type="GO" id="GO:0006631">
    <property type="term" value="P:fatty acid metabolic process"/>
    <property type="evidence" value="ECO:0007669"/>
    <property type="project" value="TreeGrafter"/>
</dbReference>
<dbReference type="SUPFAM" id="SSF56801">
    <property type="entry name" value="Acetyl-CoA synthetase-like"/>
    <property type="match status" value="1"/>
</dbReference>
<dbReference type="Pfam" id="PF13193">
    <property type="entry name" value="AMP-binding_C"/>
    <property type="match status" value="1"/>
</dbReference>
<evidence type="ECO:0000259" key="4">
    <source>
        <dbReference type="Pfam" id="PF13193"/>
    </source>
</evidence>
<comment type="similarity">
    <text evidence="1">Belongs to the ATP-dependent AMP-binding enzyme family.</text>
</comment>
<dbReference type="InterPro" id="IPR045851">
    <property type="entry name" value="AMP-bd_C_sf"/>
</dbReference>
<name>A0A848KTD0_9ACTN</name>